<reference evidence="2" key="2">
    <citation type="submission" date="2020-02" db="EMBL/GenBank/DDBJ databases">
        <authorList>
            <person name="Matsumoto Y."/>
            <person name="Motooka D."/>
            <person name="Nakamura S."/>
        </authorList>
    </citation>
    <scope>NUCLEOTIDE SEQUENCE</scope>
    <source>
        <strain evidence="2">JCM 13671</strain>
    </source>
</reference>
<protein>
    <recommendedName>
        <fullName evidence="1">DUF732 domain-containing protein</fullName>
    </recommendedName>
</protein>
<accession>A0A7I7XV09</accession>
<dbReference type="Pfam" id="PF05305">
    <property type="entry name" value="DUF732"/>
    <property type="match status" value="1"/>
</dbReference>
<reference evidence="2" key="1">
    <citation type="journal article" date="2019" name="Emerg. Microbes Infect.">
        <title>Comprehensive subspecies identification of 175 nontuberculous mycobacteria species based on 7547 genomic profiles.</title>
        <authorList>
            <person name="Matsumoto Y."/>
            <person name="Kinjo T."/>
            <person name="Motooka D."/>
            <person name="Nabeya D."/>
            <person name="Jung N."/>
            <person name="Uechi K."/>
            <person name="Horii T."/>
            <person name="Iida T."/>
            <person name="Fujita J."/>
            <person name="Nakamura S."/>
        </authorList>
    </citation>
    <scope>NUCLEOTIDE SEQUENCE [LARGE SCALE GENOMIC DNA]</scope>
    <source>
        <strain evidence="2">JCM 13671</strain>
    </source>
</reference>
<evidence type="ECO:0000313" key="2">
    <source>
        <dbReference type="EMBL" id="BBZ32732.1"/>
    </source>
</evidence>
<sequence>MKAASIAFAAVAVALGLAAPAQADPDTDFTNALHIYGIYGQKDYNAWIGKIACKRLARGVDADAFASAEFVLDQLDKGSTTEQAWQFLGLAIPTYCPDKQYVLQQAAGQPVAPPADVSGPVLPAERG</sequence>
<dbReference type="RefSeq" id="WP_085153075.1">
    <property type="nucleotide sequence ID" value="NZ_AP022612.1"/>
</dbReference>
<proteinExistence type="predicted"/>
<keyword evidence="3" id="KW-1185">Reference proteome</keyword>
<organism evidence="2 3">
    <name type="scientific">Mycolicibacterium confluentis</name>
    <dbReference type="NCBI Taxonomy" id="28047"/>
    <lineage>
        <taxon>Bacteria</taxon>
        <taxon>Bacillati</taxon>
        <taxon>Actinomycetota</taxon>
        <taxon>Actinomycetes</taxon>
        <taxon>Mycobacteriales</taxon>
        <taxon>Mycobacteriaceae</taxon>
        <taxon>Mycolicibacterium</taxon>
    </lineage>
</organism>
<gene>
    <name evidence="2" type="ORF">MCNF_13370</name>
</gene>
<dbReference type="AlphaFoldDB" id="A0A7I7XV09"/>
<feature type="domain" description="DUF732" evidence="1">
    <location>
        <begin position="26"/>
        <end position="98"/>
    </location>
</feature>
<dbReference type="Proteomes" id="UP000466931">
    <property type="component" value="Chromosome"/>
</dbReference>
<evidence type="ECO:0000259" key="1">
    <source>
        <dbReference type="Pfam" id="PF05305"/>
    </source>
</evidence>
<name>A0A7I7XV09_9MYCO</name>
<dbReference type="OrthoDB" id="4640123at2"/>
<dbReference type="EMBL" id="AP022612">
    <property type="protein sequence ID" value="BBZ32732.1"/>
    <property type="molecule type" value="Genomic_DNA"/>
</dbReference>
<dbReference type="InterPro" id="IPR007969">
    <property type="entry name" value="DUF732"/>
</dbReference>
<evidence type="ECO:0000313" key="3">
    <source>
        <dbReference type="Proteomes" id="UP000466931"/>
    </source>
</evidence>